<organism evidence="2 3">
    <name type="scientific">Protopolystoma xenopodis</name>
    <dbReference type="NCBI Taxonomy" id="117903"/>
    <lineage>
        <taxon>Eukaryota</taxon>
        <taxon>Metazoa</taxon>
        <taxon>Spiralia</taxon>
        <taxon>Lophotrochozoa</taxon>
        <taxon>Platyhelminthes</taxon>
        <taxon>Monogenea</taxon>
        <taxon>Polyopisthocotylea</taxon>
        <taxon>Polystomatidea</taxon>
        <taxon>Polystomatidae</taxon>
        <taxon>Protopolystoma</taxon>
    </lineage>
</organism>
<keyword evidence="3" id="KW-1185">Reference proteome</keyword>
<evidence type="ECO:0000256" key="1">
    <source>
        <dbReference type="SAM" id="MobiDB-lite"/>
    </source>
</evidence>
<gene>
    <name evidence="2" type="ORF">PXEA_LOCUS19669</name>
</gene>
<evidence type="ECO:0000313" key="2">
    <source>
        <dbReference type="EMBL" id="VEL26229.1"/>
    </source>
</evidence>
<protein>
    <submittedName>
        <fullName evidence="2">Uncharacterized protein</fullName>
    </submittedName>
</protein>
<feature type="compositionally biased region" description="Basic residues" evidence="1">
    <location>
        <begin position="19"/>
        <end position="29"/>
    </location>
</feature>
<comment type="caution">
    <text evidence="2">The sequence shown here is derived from an EMBL/GenBank/DDBJ whole genome shotgun (WGS) entry which is preliminary data.</text>
</comment>
<evidence type="ECO:0000313" key="3">
    <source>
        <dbReference type="Proteomes" id="UP000784294"/>
    </source>
</evidence>
<dbReference type="Proteomes" id="UP000784294">
    <property type="component" value="Unassembled WGS sequence"/>
</dbReference>
<reference evidence="2" key="1">
    <citation type="submission" date="2018-11" db="EMBL/GenBank/DDBJ databases">
        <authorList>
            <consortium name="Pathogen Informatics"/>
        </authorList>
    </citation>
    <scope>NUCLEOTIDE SEQUENCE</scope>
</reference>
<accession>A0A448X2N9</accession>
<dbReference type="AlphaFoldDB" id="A0A448X2N9"/>
<proteinExistence type="predicted"/>
<sequence>MSDSFRTPPLASEIDPPVKRRHSSRRPSKNKSPPPVILPWRYLLPGQRARRIFSTLSLRPLKDWQNRWDRSPKDLFIYERLPPKLSQNRHPLFVSGNKVS</sequence>
<dbReference type="EMBL" id="CAAALY010078881">
    <property type="protein sequence ID" value="VEL26229.1"/>
    <property type="molecule type" value="Genomic_DNA"/>
</dbReference>
<feature type="region of interest" description="Disordered" evidence="1">
    <location>
        <begin position="1"/>
        <end position="36"/>
    </location>
</feature>
<name>A0A448X2N9_9PLAT</name>